<organism evidence="1 2">
    <name type="scientific">Alistipes communis</name>
    <dbReference type="NCBI Taxonomy" id="2585118"/>
    <lineage>
        <taxon>Bacteria</taxon>
        <taxon>Pseudomonadati</taxon>
        <taxon>Bacteroidota</taxon>
        <taxon>Bacteroidia</taxon>
        <taxon>Bacteroidales</taxon>
        <taxon>Rikenellaceae</taxon>
        <taxon>Alistipes</taxon>
    </lineage>
</organism>
<dbReference type="AlphaFoldDB" id="A0A4Y1WSQ7"/>
<evidence type="ECO:0000313" key="2">
    <source>
        <dbReference type="Proteomes" id="UP000318946"/>
    </source>
</evidence>
<evidence type="ECO:0000313" key="1">
    <source>
        <dbReference type="EMBL" id="BBL04121.1"/>
    </source>
</evidence>
<dbReference type="EMBL" id="AP019735">
    <property type="protein sequence ID" value="BBL04121.1"/>
    <property type="molecule type" value="Genomic_DNA"/>
</dbReference>
<proteinExistence type="predicted"/>
<keyword evidence="2" id="KW-1185">Reference proteome</keyword>
<protein>
    <submittedName>
        <fullName evidence="1">Uncharacterized protein</fullName>
    </submittedName>
</protein>
<accession>A0A4Y1XJT7</accession>
<gene>
    <name evidence="1" type="ORF">A5CBH24_14340</name>
</gene>
<reference evidence="2" key="1">
    <citation type="submission" date="2019-06" db="EMBL/GenBank/DDBJ databases">
        <title>Alistipes onderdonkii subsp. vulgaris subsp. nov., Alistipes dispar sp. nov. and Alistipes communis sp. nov., isolated from human faeces, and creation of Alistipes onderdonkii subsp. onderdonkii subsp. nov.</title>
        <authorList>
            <person name="Sakamoto M."/>
            <person name="Ikeyama N."/>
            <person name="Ogata Y."/>
            <person name="Suda W."/>
            <person name="Iino T."/>
            <person name="Hattori M."/>
            <person name="Ohkuma M."/>
        </authorList>
    </citation>
    <scope>NUCLEOTIDE SEQUENCE [LARGE SCALE GENOMIC DNA]</scope>
    <source>
        <strain evidence="2">5CBH24</strain>
    </source>
</reference>
<dbReference type="KEGG" id="acou:A5CBH24_14340"/>
<name>A0A4Y1WSQ7_9BACT</name>
<accession>A0A4Y1WSQ7</accession>
<dbReference type="RefSeq" id="WP_019130430.1">
    <property type="nucleotide sequence ID" value="NZ_AP019735.1"/>
</dbReference>
<dbReference type="GeneID" id="78343446"/>
<dbReference type="Proteomes" id="UP000318946">
    <property type="component" value="Chromosome"/>
</dbReference>
<sequence>MKELDTENANGIADDDDLLMKEVIGEDSDLFFLDAYLRDILQKR</sequence>